<feature type="compositionally biased region" description="Pro residues" evidence="1">
    <location>
        <begin position="295"/>
        <end position="312"/>
    </location>
</feature>
<dbReference type="EMBL" id="BAABBQ010000001">
    <property type="protein sequence ID" value="GAA4013414.1"/>
    <property type="molecule type" value="Genomic_DNA"/>
</dbReference>
<reference evidence="3" key="1">
    <citation type="journal article" date="2019" name="Int. J. Syst. Evol. Microbiol.">
        <title>The Global Catalogue of Microorganisms (GCM) 10K type strain sequencing project: providing services to taxonomists for standard genome sequencing and annotation.</title>
        <authorList>
            <consortium name="The Broad Institute Genomics Platform"/>
            <consortium name="The Broad Institute Genome Sequencing Center for Infectious Disease"/>
            <person name="Wu L."/>
            <person name="Ma J."/>
        </authorList>
    </citation>
    <scope>NUCLEOTIDE SEQUENCE [LARGE SCALE GENOMIC DNA]</scope>
    <source>
        <strain evidence="3">JCM 17563</strain>
    </source>
</reference>
<sequence>MLGSWLIGPIAVLMATGCSSEPPPPGRAGKPVTSLDEIAGSWDIARFERYTPTRLHGGIRRAFVEVGQKGLSYNIECNYSGNPAHIDSSGTLHDDDGELRTSTAMLCEPLKDRREGALFGFFGSKPTVRWMENGRLQMSNGRTQLILERPVQRRLANLVPPRELAGRWVPQMATQLHEGNGYSGSGFHQPALVVITPHSLGYSGCGGARFTFRYTQDGRMADVVEQGRAECGSDSPSATLLKIVRDNPLVERDASGLALTAGDLVVNLESEAEVRRRSAPVTPPSGGPQAEAAPPLSPTTPPPPPPAARQDR</sequence>
<gene>
    <name evidence="2" type="ORF">GCM10022280_09600</name>
</gene>
<keyword evidence="3" id="KW-1185">Reference proteome</keyword>
<proteinExistence type="predicted"/>
<evidence type="ECO:0000313" key="2">
    <source>
        <dbReference type="EMBL" id="GAA4013414.1"/>
    </source>
</evidence>
<dbReference type="Proteomes" id="UP001500235">
    <property type="component" value="Unassembled WGS sequence"/>
</dbReference>
<accession>A0ABP7SM53</accession>
<evidence type="ECO:0000313" key="3">
    <source>
        <dbReference type="Proteomes" id="UP001500235"/>
    </source>
</evidence>
<feature type="region of interest" description="Disordered" evidence="1">
    <location>
        <begin position="271"/>
        <end position="312"/>
    </location>
</feature>
<protein>
    <recommendedName>
        <fullName evidence="4">META domain-containing protein</fullName>
    </recommendedName>
</protein>
<organism evidence="2 3">
    <name type="scientific">Sphingomonas swuensis</name>
    <dbReference type="NCBI Taxonomy" id="977800"/>
    <lineage>
        <taxon>Bacteria</taxon>
        <taxon>Pseudomonadati</taxon>
        <taxon>Pseudomonadota</taxon>
        <taxon>Alphaproteobacteria</taxon>
        <taxon>Sphingomonadales</taxon>
        <taxon>Sphingomonadaceae</taxon>
        <taxon>Sphingomonas</taxon>
    </lineage>
</organism>
<evidence type="ECO:0000256" key="1">
    <source>
        <dbReference type="SAM" id="MobiDB-lite"/>
    </source>
</evidence>
<comment type="caution">
    <text evidence="2">The sequence shown here is derived from an EMBL/GenBank/DDBJ whole genome shotgun (WGS) entry which is preliminary data.</text>
</comment>
<name>A0ABP7SM53_9SPHN</name>
<evidence type="ECO:0008006" key="4">
    <source>
        <dbReference type="Google" id="ProtNLM"/>
    </source>
</evidence>